<protein>
    <submittedName>
        <fullName evidence="1">Uncharacterized protein</fullName>
    </submittedName>
</protein>
<evidence type="ECO:0000313" key="2">
    <source>
        <dbReference type="Proteomes" id="UP000094426"/>
    </source>
</evidence>
<evidence type="ECO:0000313" key="1">
    <source>
        <dbReference type="EMBL" id="ODA90989.1"/>
    </source>
</evidence>
<gene>
    <name evidence="1" type="ORF">ATY41_07085</name>
</gene>
<comment type="caution">
    <text evidence="1">The sequence shown here is derived from an EMBL/GenBank/DDBJ whole genome shotgun (WGS) entry which is preliminary data.</text>
</comment>
<dbReference type="Proteomes" id="UP000094426">
    <property type="component" value="Unassembled WGS sequence"/>
</dbReference>
<sequence length="127" mass="12977">MSTAHDFFLSGDHESGRRIVAEAVRSQGFAVTSTPSGGLLAKRGSDAATIWLGGLAGKNFQVTLTVDFMVDAEGRLVARLNRNMAGGVLKGGAIGAAKTDAAFQETANAIAAALHTSGVLATDVAHH</sequence>
<reference evidence="1 2" key="1">
    <citation type="submission" date="2015-11" db="EMBL/GenBank/DDBJ databases">
        <authorList>
            <person name="Zhang Y."/>
            <person name="Guo Z."/>
        </authorList>
    </citation>
    <scope>NUCLEOTIDE SEQUENCE [LARGE SCALE GENOMIC DNA]</scope>
    <source>
        <strain evidence="2">gdw1</strain>
    </source>
</reference>
<proteinExistence type="predicted"/>
<dbReference type="OrthoDB" id="5144826at2"/>
<dbReference type="EMBL" id="LNZG01000003">
    <property type="protein sequence ID" value="ODA90989.1"/>
    <property type="molecule type" value="Genomic_DNA"/>
</dbReference>
<name>A0A1E2SMJ4_LEIXY</name>
<accession>A0A1E2SMJ4</accession>
<dbReference type="RefSeq" id="WP_050737809.1">
    <property type="nucleotide sequence ID" value="NZ_LNZG01000003.1"/>
</dbReference>
<organism evidence="1 2">
    <name type="scientific">Leifsonia xyli subsp. xyli</name>
    <dbReference type="NCBI Taxonomy" id="59736"/>
    <lineage>
        <taxon>Bacteria</taxon>
        <taxon>Bacillati</taxon>
        <taxon>Actinomycetota</taxon>
        <taxon>Actinomycetes</taxon>
        <taxon>Micrococcales</taxon>
        <taxon>Microbacteriaceae</taxon>
        <taxon>Leifsonia</taxon>
    </lineage>
</organism>
<dbReference type="AlphaFoldDB" id="A0A1E2SMJ4"/>